<comment type="subcellular location">
    <subcellularLocation>
        <location evidence="1">Chromosome</location>
    </subcellularLocation>
    <subcellularLocation>
        <location evidence="6">Nucleus</location>
    </subcellularLocation>
</comment>
<evidence type="ECO:0000313" key="12">
    <source>
        <dbReference type="Proteomes" id="UP000008141"/>
    </source>
</evidence>
<dbReference type="InParanoid" id="E1ZIE0"/>
<dbReference type="eggNOG" id="KOG1082">
    <property type="taxonomic scope" value="Eukaryota"/>
</dbReference>
<feature type="domain" description="SET" evidence="8">
    <location>
        <begin position="1042"/>
        <end position="1190"/>
    </location>
</feature>
<feature type="compositionally biased region" description="Basic and acidic residues" evidence="7">
    <location>
        <begin position="328"/>
        <end position="339"/>
    </location>
</feature>
<dbReference type="PROSITE" id="PS50868">
    <property type="entry name" value="POST_SET"/>
    <property type="match status" value="1"/>
</dbReference>
<feature type="compositionally biased region" description="Polar residues" evidence="7">
    <location>
        <begin position="391"/>
        <end position="401"/>
    </location>
</feature>
<dbReference type="InterPro" id="IPR036987">
    <property type="entry name" value="SRA-YDG_sf"/>
</dbReference>
<evidence type="ECO:0000256" key="1">
    <source>
        <dbReference type="ARBA" id="ARBA00004286"/>
    </source>
</evidence>
<feature type="region of interest" description="Disordered" evidence="7">
    <location>
        <begin position="204"/>
        <end position="356"/>
    </location>
</feature>
<dbReference type="InterPro" id="IPR001214">
    <property type="entry name" value="SET_dom"/>
</dbReference>
<dbReference type="PANTHER" id="PTHR45660">
    <property type="entry name" value="HISTONE-LYSINE N-METHYLTRANSFERASE SETMAR"/>
    <property type="match status" value="1"/>
</dbReference>
<dbReference type="PROSITE" id="PS50280">
    <property type="entry name" value="SET"/>
    <property type="match status" value="1"/>
</dbReference>
<dbReference type="GO" id="GO:0032259">
    <property type="term" value="P:methylation"/>
    <property type="evidence" value="ECO:0007669"/>
    <property type="project" value="UniProtKB-KW"/>
</dbReference>
<dbReference type="Gene3D" id="2.170.270.10">
    <property type="entry name" value="SET domain"/>
    <property type="match status" value="1"/>
</dbReference>
<dbReference type="GO" id="GO:0005694">
    <property type="term" value="C:chromosome"/>
    <property type="evidence" value="ECO:0007669"/>
    <property type="project" value="UniProtKB-SubCell"/>
</dbReference>
<feature type="region of interest" description="Disordered" evidence="7">
    <location>
        <begin position="845"/>
        <end position="882"/>
    </location>
</feature>
<organism evidence="12">
    <name type="scientific">Chlorella variabilis</name>
    <name type="common">Green alga</name>
    <dbReference type="NCBI Taxonomy" id="554065"/>
    <lineage>
        <taxon>Eukaryota</taxon>
        <taxon>Viridiplantae</taxon>
        <taxon>Chlorophyta</taxon>
        <taxon>core chlorophytes</taxon>
        <taxon>Trebouxiophyceae</taxon>
        <taxon>Chlorellales</taxon>
        <taxon>Chlorellaceae</taxon>
        <taxon>Chlorella clade</taxon>
        <taxon>Chlorella</taxon>
    </lineage>
</organism>
<evidence type="ECO:0000256" key="7">
    <source>
        <dbReference type="SAM" id="MobiDB-lite"/>
    </source>
</evidence>
<evidence type="ECO:0000259" key="9">
    <source>
        <dbReference type="PROSITE" id="PS50868"/>
    </source>
</evidence>
<sequence>MLPEPLRLGGEKENVGAFPAAAKPFAAPGLGAQQRQLDGVSGGAAMPAANATLLAGAVQADHAAVKRLAPVVIDLVGAVRIDAVPPTAAAASPTAEVVDLLSDSDAEEASSPDCGAAPRMPPRPGSVIDLCASDSELEPAQQQQQQQQHAARAPQQQQEQEQQHDGQHPQQQAPRRVPMRGHGAAPRPRPPAVPLFSAAVKQEHGPAAAVAVQQEQPATREAAHEHKHALPAAAKEEAAAPRQPPSASTASGSLSVSEVEDGSVLASSEEDSGSELETEAEESSKAEESIGATPGRSGSLEPEVQAQESIEGLQAQESSEGLQAQGAERQEQDAGERSCSEQQPMDWEGSPGADAACGCAPQEAAMLEDAAAAEGDTDSGAAVGAAAECSLPTTEPGSEQLDSLPGTVEVEGVSACSEHGSGSLAAASDPAGGQQPAVAPVAAILELHQEQHQVRPLDPPATAAAAAEGEDAAAAAAVAGTLEALVVACEVHAAAAPQRHSLPQHMPPGRSRLANFSPNLQRLAQRIAMYAKRSDSSANRTSGTAPAAAAAAAAAPAAAVATAAASGGSAQADDDGMPDQSDAGAMLHWLRSRIPAHLLDQYKEPHRVSDEEHAVALERLEVYEREITRVQRAGKTRSKFDLTAASQLPSIYPQWGLWEKTHGHKPGVRLGQRFKGRGWLQALGLHTNYYAGIMFDTGAPAYAICLSGGYEDDDDHGDWLWYTGQGGRDGANGTQGRDQEWTRGNAAIRECMEQGKPLRVCRAVHVEEEVHDASTGQTKVLKKTLYTNDGLYAVVKAQRAVGRGGKALVCRFLLVGIPGHYKANKSVSFVELRGFRDKLRLAGWADESDEERDQEEEEDEAGCSYMDARHKRQKTQAATTADRARKAAAAAATAAPKARKKKAGKQGSGLQAALVPVVQDGAWLAAQQRRPGFLCADISGGVEKYQVPVFNEVDDDPPPQGLTYVRDSIVGSAEAQRLLDLGLSLMPSEWCGLDRGDASGIYLPDGRMKFTRSEGHWECFPGCQRQEQCRFNRFISERGLVLPLEIFRTRGKGWGVRCARDIAGGSYVCSYEGVLLAHKEAESRRNDAYLFDLEHFFLMHRDPSMKGQRRQRLPPLPADVRPGQEDDDDEVLVIDAASTGNLARFINHSCEPNLVLNPVLRPGDSGMRYCVAIFAGRDIPRGTELCYDYGYKVGSVAGKEIPCGCGAKKCKGRLL</sequence>
<dbReference type="SMART" id="SM00317">
    <property type="entry name" value="SET"/>
    <property type="match status" value="1"/>
</dbReference>
<dbReference type="PANTHER" id="PTHR45660:SF13">
    <property type="entry name" value="HISTONE-LYSINE N-METHYLTRANSFERASE SETMAR"/>
    <property type="match status" value="1"/>
</dbReference>
<evidence type="ECO:0000256" key="3">
    <source>
        <dbReference type="ARBA" id="ARBA00022679"/>
    </source>
</evidence>
<feature type="region of interest" description="Disordered" evidence="7">
    <location>
        <begin position="370"/>
        <end position="404"/>
    </location>
</feature>
<dbReference type="STRING" id="554065.E1ZIE0"/>
<feature type="region of interest" description="Disordered" evidence="7">
    <location>
        <begin position="414"/>
        <end position="433"/>
    </location>
</feature>
<evidence type="ECO:0000256" key="4">
    <source>
        <dbReference type="ARBA" id="ARBA00022691"/>
    </source>
</evidence>
<accession>E1ZIE0</accession>
<evidence type="ECO:0000256" key="5">
    <source>
        <dbReference type="ARBA" id="ARBA00023242"/>
    </source>
</evidence>
<dbReference type="Proteomes" id="UP000008141">
    <property type="component" value="Unassembled WGS sequence"/>
</dbReference>
<dbReference type="InterPro" id="IPR046341">
    <property type="entry name" value="SET_dom_sf"/>
</dbReference>
<gene>
    <name evidence="11" type="ORF">CHLNCDRAFT_58236</name>
</gene>
<dbReference type="InterPro" id="IPR003616">
    <property type="entry name" value="Post-SET_dom"/>
</dbReference>
<keyword evidence="4" id="KW-0949">S-adenosyl-L-methionine</keyword>
<dbReference type="InterPro" id="IPR015947">
    <property type="entry name" value="PUA-like_sf"/>
</dbReference>
<dbReference type="OrthoDB" id="514200at2759"/>
<evidence type="ECO:0000259" key="8">
    <source>
        <dbReference type="PROSITE" id="PS50280"/>
    </source>
</evidence>
<evidence type="ECO:0008006" key="13">
    <source>
        <dbReference type="Google" id="ProtNLM"/>
    </source>
</evidence>
<dbReference type="Pfam" id="PF02182">
    <property type="entry name" value="SAD_SRA"/>
    <property type="match status" value="1"/>
</dbReference>
<feature type="compositionally biased region" description="Low complexity" evidence="7">
    <location>
        <begin position="246"/>
        <end position="257"/>
    </location>
</feature>
<dbReference type="Pfam" id="PF00856">
    <property type="entry name" value="SET"/>
    <property type="match status" value="1"/>
</dbReference>
<dbReference type="InterPro" id="IPR003105">
    <property type="entry name" value="SRA_YDG"/>
</dbReference>
<dbReference type="GO" id="GO:0005634">
    <property type="term" value="C:nucleus"/>
    <property type="evidence" value="ECO:0007669"/>
    <property type="project" value="UniProtKB-SubCell"/>
</dbReference>
<dbReference type="SUPFAM" id="SSF88697">
    <property type="entry name" value="PUA domain-like"/>
    <property type="match status" value="1"/>
</dbReference>
<keyword evidence="12" id="KW-1185">Reference proteome</keyword>
<dbReference type="GeneID" id="17353678"/>
<dbReference type="SMART" id="SM00466">
    <property type="entry name" value="SRA"/>
    <property type="match status" value="1"/>
</dbReference>
<evidence type="ECO:0000259" key="10">
    <source>
        <dbReference type="PROSITE" id="PS51015"/>
    </source>
</evidence>
<feature type="domain" description="YDG" evidence="10">
    <location>
        <begin position="663"/>
        <end position="816"/>
    </location>
</feature>
<dbReference type="EMBL" id="GL433848">
    <property type="protein sequence ID" value="EFN54317.1"/>
    <property type="molecule type" value="Genomic_DNA"/>
</dbReference>
<name>E1ZIE0_CHLVA</name>
<reference evidence="11 12" key="1">
    <citation type="journal article" date="2010" name="Plant Cell">
        <title>The Chlorella variabilis NC64A genome reveals adaptation to photosymbiosis, coevolution with viruses, and cryptic sex.</title>
        <authorList>
            <person name="Blanc G."/>
            <person name="Duncan G."/>
            <person name="Agarkova I."/>
            <person name="Borodovsky M."/>
            <person name="Gurnon J."/>
            <person name="Kuo A."/>
            <person name="Lindquist E."/>
            <person name="Lucas S."/>
            <person name="Pangilinan J."/>
            <person name="Polle J."/>
            <person name="Salamov A."/>
            <person name="Terry A."/>
            <person name="Yamada T."/>
            <person name="Dunigan D.D."/>
            <person name="Grigoriev I.V."/>
            <person name="Claverie J.M."/>
            <person name="Van Etten J.L."/>
        </authorList>
    </citation>
    <scope>NUCLEOTIDE SEQUENCE [LARGE SCALE GENOMIC DNA]</scope>
    <source>
        <strain evidence="11 12">NC64A</strain>
    </source>
</reference>
<dbReference type="RefSeq" id="XP_005846419.1">
    <property type="nucleotide sequence ID" value="XM_005846357.1"/>
</dbReference>
<keyword evidence="3" id="KW-0808">Transferase</keyword>
<evidence type="ECO:0000256" key="6">
    <source>
        <dbReference type="PROSITE-ProRule" id="PRU00358"/>
    </source>
</evidence>
<proteinExistence type="predicted"/>
<feature type="compositionally biased region" description="Acidic residues" evidence="7">
    <location>
        <begin position="846"/>
        <end position="861"/>
    </location>
</feature>
<keyword evidence="5 6" id="KW-0539">Nucleus</keyword>
<feature type="domain" description="Post-SET" evidence="9">
    <location>
        <begin position="1199"/>
        <end position="1215"/>
    </location>
</feature>
<feature type="compositionally biased region" description="Low complexity" evidence="7">
    <location>
        <begin position="138"/>
        <end position="160"/>
    </location>
</feature>
<dbReference type="KEGG" id="cvr:CHLNCDRAFT_58236"/>
<evidence type="ECO:0000256" key="2">
    <source>
        <dbReference type="ARBA" id="ARBA00022603"/>
    </source>
</evidence>
<protein>
    <recommendedName>
        <fullName evidence="13">Histone-lysine N-methyltransferase</fullName>
    </recommendedName>
</protein>
<dbReference type="PROSITE" id="PS51015">
    <property type="entry name" value="YDG"/>
    <property type="match status" value="1"/>
</dbReference>
<dbReference type="InterPro" id="IPR051357">
    <property type="entry name" value="H3K9_HMTase_SUVAR3-9"/>
</dbReference>
<dbReference type="AlphaFoldDB" id="E1ZIE0"/>
<keyword evidence="2" id="KW-0489">Methyltransferase</keyword>
<dbReference type="GO" id="GO:0003690">
    <property type="term" value="F:double-stranded DNA binding"/>
    <property type="evidence" value="ECO:0007669"/>
    <property type="project" value="TreeGrafter"/>
</dbReference>
<evidence type="ECO:0000313" key="11">
    <source>
        <dbReference type="EMBL" id="EFN54317.1"/>
    </source>
</evidence>
<dbReference type="GO" id="GO:0042054">
    <property type="term" value="F:histone methyltransferase activity"/>
    <property type="evidence" value="ECO:0007669"/>
    <property type="project" value="TreeGrafter"/>
</dbReference>
<feature type="compositionally biased region" description="Acidic residues" evidence="7">
    <location>
        <begin position="268"/>
        <end position="281"/>
    </location>
</feature>
<feature type="region of interest" description="Disordered" evidence="7">
    <location>
        <begin position="102"/>
        <end position="192"/>
    </location>
</feature>
<dbReference type="SUPFAM" id="SSF82199">
    <property type="entry name" value="SET domain"/>
    <property type="match status" value="1"/>
</dbReference>
<feature type="compositionally biased region" description="Low complexity" evidence="7">
    <location>
        <begin position="206"/>
        <end position="217"/>
    </location>
</feature>
<dbReference type="Gene3D" id="2.30.280.10">
    <property type="entry name" value="SRA-YDG"/>
    <property type="match status" value="1"/>
</dbReference>